<dbReference type="SUPFAM" id="SSF51004">
    <property type="entry name" value="C-terminal (heme d1) domain of cytochrome cd1-nitrite reductase"/>
    <property type="match status" value="1"/>
</dbReference>
<comment type="caution">
    <text evidence="2">The sequence shown here is derived from an EMBL/GenBank/DDBJ whole genome shotgun (WGS) entry which is preliminary data.</text>
</comment>
<dbReference type="InterPro" id="IPR015943">
    <property type="entry name" value="WD40/YVTN_repeat-like_dom_sf"/>
</dbReference>
<evidence type="ECO:0000313" key="2">
    <source>
        <dbReference type="EMBL" id="KRL07776.1"/>
    </source>
</evidence>
<dbReference type="Proteomes" id="UP000051448">
    <property type="component" value="Unassembled WGS sequence"/>
</dbReference>
<comment type="similarity">
    <text evidence="1">Belongs to the cycloisomerase 2 family.</text>
</comment>
<dbReference type="STRING" id="1423759.FC92_GL001347"/>
<name>A0A0R1MIG9_9LACO</name>
<gene>
    <name evidence="2" type="ORF">FC92_GL001347</name>
</gene>
<evidence type="ECO:0000256" key="1">
    <source>
        <dbReference type="ARBA" id="ARBA00005564"/>
    </source>
</evidence>
<dbReference type="InterPro" id="IPR050282">
    <property type="entry name" value="Cycloisomerase_2"/>
</dbReference>
<dbReference type="PATRIC" id="fig|1423759.3.peg.1416"/>
<dbReference type="InterPro" id="IPR019405">
    <property type="entry name" value="Lactonase_7-beta_prop"/>
</dbReference>
<dbReference type="OrthoDB" id="9790815at2"/>
<dbReference type="GeneID" id="98310636"/>
<dbReference type="Gene3D" id="2.130.10.10">
    <property type="entry name" value="YVTN repeat-like/Quinoprotein amine dehydrogenase"/>
    <property type="match status" value="1"/>
</dbReference>
<sequence>MTQKILFGTYTKKTSKGIYEAILHEDKKKLSTPELFIEIDNPTYLQSTSTGIIFTVVKENELGGIASFAGKTSPQLVNTQTAAGAPPCYVGTDIERSLVFTANYHKGTITVYKVDAAGTLTTVNEVKLTGHGPLPEQDTAKVHFTDLTPDKRLVVCDLGSDKVHTYDISTDGQLTLLSTFVTAPGFAPRHIVFHPNGKFAYLVGELSSHISTLSYDSETGKFGLLQTLSTVPDNFDTANNGVAAVRISSDGKFVYVSNRGHNTIAIFKVGSDFSLSHSGYTATEGEFPRDFALDATEEFLVVTNQNTDNATLFERSSTDGTLTLLQKDIPVPEGVCVSFTRFN</sequence>
<dbReference type="PANTHER" id="PTHR30344:SF1">
    <property type="entry name" value="6-PHOSPHOGLUCONOLACTONASE"/>
    <property type="match status" value="1"/>
</dbReference>
<keyword evidence="3" id="KW-1185">Reference proteome</keyword>
<dbReference type="EMBL" id="AZDX01000004">
    <property type="protein sequence ID" value="KRL07776.1"/>
    <property type="molecule type" value="Genomic_DNA"/>
</dbReference>
<accession>A0A0R1MIG9</accession>
<dbReference type="PANTHER" id="PTHR30344">
    <property type="entry name" value="6-PHOSPHOGLUCONOLACTONASE-RELATED"/>
    <property type="match status" value="1"/>
</dbReference>
<dbReference type="AlphaFoldDB" id="A0A0R1MIG9"/>
<organism evidence="2 3">
    <name type="scientific">Liquorilactobacillus hordei DSM 19519</name>
    <dbReference type="NCBI Taxonomy" id="1423759"/>
    <lineage>
        <taxon>Bacteria</taxon>
        <taxon>Bacillati</taxon>
        <taxon>Bacillota</taxon>
        <taxon>Bacilli</taxon>
        <taxon>Lactobacillales</taxon>
        <taxon>Lactobacillaceae</taxon>
        <taxon>Liquorilactobacillus</taxon>
    </lineage>
</organism>
<protein>
    <submittedName>
        <fullName evidence="2">6-phosphogluconolactonase</fullName>
    </submittedName>
</protein>
<dbReference type="RefSeq" id="WP_057868862.1">
    <property type="nucleotide sequence ID" value="NZ_AZDX01000004.1"/>
</dbReference>
<evidence type="ECO:0000313" key="3">
    <source>
        <dbReference type="Proteomes" id="UP000051448"/>
    </source>
</evidence>
<dbReference type="GO" id="GO:0017057">
    <property type="term" value="F:6-phosphogluconolactonase activity"/>
    <property type="evidence" value="ECO:0007669"/>
    <property type="project" value="TreeGrafter"/>
</dbReference>
<reference evidence="2 3" key="1">
    <citation type="journal article" date="2015" name="Genome Announc.">
        <title>Expanding the biotechnology potential of lactobacilli through comparative genomics of 213 strains and associated genera.</title>
        <authorList>
            <person name="Sun Z."/>
            <person name="Harris H.M."/>
            <person name="McCann A."/>
            <person name="Guo C."/>
            <person name="Argimon S."/>
            <person name="Zhang W."/>
            <person name="Yang X."/>
            <person name="Jeffery I.B."/>
            <person name="Cooney J.C."/>
            <person name="Kagawa T.F."/>
            <person name="Liu W."/>
            <person name="Song Y."/>
            <person name="Salvetti E."/>
            <person name="Wrobel A."/>
            <person name="Rasinkangas P."/>
            <person name="Parkhill J."/>
            <person name="Rea M.C."/>
            <person name="O'Sullivan O."/>
            <person name="Ritari J."/>
            <person name="Douillard F.P."/>
            <person name="Paul Ross R."/>
            <person name="Yang R."/>
            <person name="Briner A.E."/>
            <person name="Felis G.E."/>
            <person name="de Vos W.M."/>
            <person name="Barrangou R."/>
            <person name="Klaenhammer T.R."/>
            <person name="Caufield P.W."/>
            <person name="Cui Y."/>
            <person name="Zhang H."/>
            <person name="O'Toole P.W."/>
        </authorList>
    </citation>
    <scope>NUCLEOTIDE SEQUENCE [LARGE SCALE GENOMIC DNA]</scope>
    <source>
        <strain evidence="2 3">DSM 19519</strain>
    </source>
</reference>
<proteinExistence type="inferred from homology"/>
<dbReference type="Pfam" id="PF10282">
    <property type="entry name" value="Lactonase"/>
    <property type="match status" value="1"/>
</dbReference>
<dbReference type="GO" id="GO:0005829">
    <property type="term" value="C:cytosol"/>
    <property type="evidence" value="ECO:0007669"/>
    <property type="project" value="TreeGrafter"/>
</dbReference>
<dbReference type="InterPro" id="IPR011048">
    <property type="entry name" value="Haem_d1_sf"/>
</dbReference>